<feature type="compositionally biased region" description="Polar residues" evidence="8">
    <location>
        <begin position="233"/>
        <end position="249"/>
    </location>
</feature>
<evidence type="ECO:0000256" key="2">
    <source>
        <dbReference type="ARBA" id="ARBA00022723"/>
    </source>
</evidence>
<evidence type="ECO:0000259" key="9">
    <source>
        <dbReference type="PROSITE" id="PS50157"/>
    </source>
</evidence>
<dbReference type="PROSITE" id="PS50157">
    <property type="entry name" value="ZINC_FINGER_C2H2_2"/>
    <property type="match status" value="2"/>
</dbReference>
<feature type="compositionally biased region" description="Polar residues" evidence="8">
    <location>
        <begin position="317"/>
        <end position="329"/>
    </location>
</feature>
<dbReference type="AlphaFoldDB" id="A0A9P4Q0G8"/>
<dbReference type="InterPro" id="IPR013087">
    <property type="entry name" value="Znf_C2H2_type"/>
</dbReference>
<accession>A0A9P4Q0G8</accession>
<comment type="subcellular location">
    <subcellularLocation>
        <location evidence="1">Nucleus</location>
    </subcellularLocation>
</comment>
<evidence type="ECO:0000256" key="8">
    <source>
        <dbReference type="SAM" id="MobiDB-lite"/>
    </source>
</evidence>
<sequence>MNHHQDGLGNATAATAGAATPEMQQAGRKRQERDETADAVDADAPAGGAASARKIQKTDKTFKCDFEGCGKAYSRAEHLQRHQLNHAPKEIFHCQVPGCNREFVRQDLYLRHRERHFSHGGAGGSGSGPVGAASQSPSEQPHNLTPGEGVGGPVAGAGSVAPGSRPKRRVGRPSLADMHHASEVSDSHQQQHHQQQQAAQQQQQQQILDTSTNTPTSTTGNQSSPGATGHRNGVSSGIPSMNNETGTSYFDGSQIEQQQNVASAAPPPMTSHHVHFASQDLRPNAQARSSSYGGYSNRQSIDSGQIGSAPRTPYLGPNQTNFTVSSAPSFPSHLRSDSFQLAQQTAQDPYTPRSYAAPQVSTSVGVAAANMQISQSLAMGNMQDQTVSDSPHSSREDFTSWLFDDALNMYGGYGQQGFQPGGDSVDPHFLETTNAIGQSYDPLLNSTYMDMSQDMMNWAGQAASSPAVSVSDLIISHFRRMELIDIMRTQFNQALGSTTGPDKEALLRGDPEADDHVLSSRSVQAYIHTYWQHFHEQLPILHRPTFSADNSPTLLVLAVIAIGASLLPEKTYGTEMTNAAQNLANFIAWHLRWQVFMDSSFQPPAKLWVLQTLVLLETYEKMNATRALHERANIHYATTIHLMRRGTALVEDLRAREAGQSRLSPHEYWERWVTAEATRRVAFAAFVLDSLHASMFGHTAVMRVHEIQLPLPCDEALWSATSPAEVGRIEASFHLNGIRPLTFVQALKKTMTGKKVRTNPFGRMVLMSGLMSVSWHLRQRDLQVTALGVSQANALPESWRSTLSRAFDAWKRDFDDDMLYLRAAPFAFGLHASGAHVEPRYSADMASVLHHLSHVSMHVNIIDCQILAGAPKLLGRAITQTDRQRVHKKLSIWAKSANASKAITHALHLLRQYLQSDPSVPGGRINYSARDDSLLVRPWSLYFAALSVWTYHYVRTHETTRQSPPLSRAVSPSDYDQSRAATPAPEGITAPGNKQIGLLPQASDFIDVDRSDLLATFDQLATGFRGSRWEILREAANRLVEARGILLQENGG</sequence>
<keyword evidence="2" id="KW-0479">Metal-binding</keyword>
<dbReference type="SMART" id="SM00355">
    <property type="entry name" value="ZnF_C2H2"/>
    <property type="match status" value="2"/>
</dbReference>
<proteinExistence type="predicted"/>
<evidence type="ECO:0000256" key="4">
    <source>
        <dbReference type="ARBA" id="ARBA00022771"/>
    </source>
</evidence>
<dbReference type="Pfam" id="PF00096">
    <property type="entry name" value="zf-C2H2"/>
    <property type="match status" value="1"/>
</dbReference>
<dbReference type="EMBL" id="MU003895">
    <property type="protein sequence ID" value="KAF2716111.1"/>
    <property type="molecule type" value="Genomic_DNA"/>
</dbReference>
<feature type="compositionally biased region" description="Low complexity" evidence="8">
    <location>
        <begin position="11"/>
        <end position="20"/>
    </location>
</feature>
<name>A0A9P4Q0G8_9PEZI</name>
<feature type="compositionally biased region" description="Basic and acidic residues" evidence="8">
    <location>
        <begin position="177"/>
        <end position="186"/>
    </location>
</feature>
<evidence type="ECO:0000256" key="7">
    <source>
        <dbReference type="PROSITE-ProRule" id="PRU00042"/>
    </source>
</evidence>
<evidence type="ECO:0000256" key="1">
    <source>
        <dbReference type="ARBA" id="ARBA00004123"/>
    </source>
</evidence>
<dbReference type="InterPro" id="IPR007219">
    <property type="entry name" value="XnlR_reg_dom"/>
</dbReference>
<feature type="compositionally biased region" description="Low complexity" evidence="8">
    <location>
        <begin position="42"/>
        <end position="52"/>
    </location>
</feature>
<evidence type="ECO:0000313" key="10">
    <source>
        <dbReference type="EMBL" id="KAF2716111.1"/>
    </source>
</evidence>
<dbReference type="FunFam" id="3.30.160.60:FF:000125">
    <property type="entry name" value="Putative zinc finger protein 143"/>
    <property type="match status" value="1"/>
</dbReference>
<evidence type="ECO:0000256" key="5">
    <source>
        <dbReference type="ARBA" id="ARBA00022833"/>
    </source>
</evidence>
<dbReference type="Pfam" id="PF04082">
    <property type="entry name" value="Fungal_trans"/>
    <property type="match status" value="1"/>
</dbReference>
<dbReference type="Gene3D" id="3.30.160.60">
    <property type="entry name" value="Classic Zinc Finger"/>
    <property type="match status" value="1"/>
</dbReference>
<evidence type="ECO:0000313" key="11">
    <source>
        <dbReference type="Proteomes" id="UP000799441"/>
    </source>
</evidence>
<keyword evidence="5" id="KW-0862">Zinc</keyword>
<dbReference type="OrthoDB" id="427030at2759"/>
<dbReference type="GO" id="GO:0008270">
    <property type="term" value="F:zinc ion binding"/>
    <property type="evidence" value="ECO:0007669"/>
    <property type="project" value="UniProtKB-KW"/>
</dbReference>
<feature type="region of interest" description="Disordered" evidence="8">
    <location>
        <begin position="1"/>
        <end position="55"/>
    </location>
</feature>
<dbReference type="PROSITE" id="PS00028">
    <property type="entry name" value="ZINC_FINGER_C2H2_1"/>
    <property type="match status" value="2"/>
</dbReference>
<dbReference type="InterPro" id="IPR051059">
    <property type="entry name" value="VerF-like"/>
</dbReference>
<dbReference type="PANTHER" id="PTHR40626">
    <property type="entry name" value="MIP31509P"/>
    <property type="match status" value="1"/>
</dbReference>
<protein>
    <recommendedName>
        <fullName evidence="9">C2H2-type domain-containing protein</fullName>
    </recommendedName>
</protein>
<feature type="compositionally biased region" description="Polar residues" evidence="8">
    <location>
        <begin position="286"/>
        <end position="306"/>
    </location>
</feature>
<reference evidence="10" key="1">
    <citation type="journal article" date="2020" name="Stud. Mycol.">
        <title>101 Dothideomycetes genomes: a test case for predicting lifestyles and emergence of pathogens.</title>
        <authorList>
            <person name="Haridas S."/>
            <person name="Albert R."/>
            <person name="Binder M."/>
            <person name="Bloem J."/>
            <person name="Labutti K."/>
            <person name="Salamov A."/>
            <person name="Andreopoulos B."/>
            <person name="Baker S."/>
            <person name="Barry K."/>
            <person name="Bills G."/>
            <person name="Bluhm B."/>
            <person name="Cannon C."/>
            <person name="Castanera R."/>
            <person name="Culley D."/>
            <person name="Daum C."/>
            <person name="Ezra D."/>
            <person name="Gonzalez J."/>
            <person name="Henrissat B."/>
            <person name="Kuo A."/>
            <person name="Liang C."/>
            <person name="Lipzen A."/>
            <person name="Lutzoni F."/>
            <person name="Magnuson J."/>
            <person name="Mondo S."/>
            <person name="Nolan M."/>
            <person name="Ohm R."/>
            <person name="Pangilinan J."/>
            <person name="Park H.-J."/>
            <person name="Ramirez L."/>
            <person name="Alfaro M."/>
            <person name="Sun H."/>
            <person name="Tritt A."/>
            <person name="Yoshinaga Y."/>
            <person name="Zwiers L.-H."/>
            <person name="Turgeon B."/>
            <person name="Goodwin S."/>
            <person name="Spatafora J."/>
            <person name="Crous P."/>
            <person name="Grigoriev I."/>
        </authorList>
    </citation>
    <scope>NUCLEOTIDE SEQUENCE</scope>
    <source>
        <strain evidence="10">CBS 116435</strain>
    </source>
</reference>
<feature type="compositionally biased region" description="Low complexity" evidence="8">
    <location>
        <begin position="192"/>
        <end position="226"/>
    </location>
</feature>
<gene>
    <name evidence="10" type="ORF">K431DRAFT_289696</name>
</gene>
<feature type="domain" description="C2H2-type" evidence="9">
    <location>
        <begin position="62"/>
        <end position="91"/>
    </location>
</feature>
<dbReference type="GO" id="GO:0000981">
    <property type="term" value="F:DNA-binding transcription factor activity, RNA polymerase II-specific"/>
    <property type="evidence" value="ECO:0007669"/>
    <property type="project" value="InterPro"/>
</dbReference>
<evidence type="ECO:0000256" key="6">
    <source>
        <dbReference type="ARBA" id="ARBA00023242"/>
    </source>
</evidence>
<dbReference type="InterPro" id="IPR036236">
    <property type="entry name" value="Znf_C2H2_sf"/>
</dbReference>
<feature type="region of interest" description="Disordered" evidence="8">
    <location>
        <begin position="116"/>
        <end position="249"/>
    </location>
</feature>
<feature type="domain" description="C2H2-type" evidence="9">
    <location>
        <begin position="92"/>
        <end position="124"/>
    </location>
</feature>
<keyword evidence="4 7" id="KW-0863">Zinc-finger</keyword>
<feature type="region of interest" description="Disordered" evidence="8">
    <location>
        <begin position="284"/>
        <end position="335"/>
    </location>
</feature>
<dbReference type="PANTHER" id="PTHR40626:SF11">
    <property type="entry name" value="ZINC FINGER PROTEIN YPR022C"/>
    <property type="match status" value="1"/>
</dbReference>
<dbReference type="SUPFAM" id="SSF57667">
    <property type="entry name" value="beta-beta-alpha zinc fingers"/>
    <property type="match status" value="1"/>
</dbReference>
<dbReference type="Proteomes" id="UP000799441">
    <property type="component" value="Unassembled WGS sequence"/>
</dbReference>
<comment type="caution">
    <text evidence="10">The sequence shown here is derived from an EMBL/GenBank/DDBJ whole genome shotgun (WGS) entry which is preliminary data.</text>
</comment>
<dbReference type="CDD" id="cd12148">
    <property type="entry name" value="fungal_TF_MHR"/>
    <property type="match status" value="1"/>
</dbReference>
<keyword evidence="11" id="KW-1185">Reference proteome</keyword>
<organism evidence="10 11">
    <name type="scientific">Polychaeton citri CBS 116435</name>
    <dbReference type="NCBI Taxonomy" id="1314669"/>
    <lineage>
        <taxon>Eukaryota</taxon>
        <taxon>Fungi</taxon>
        <taxon>Dikarya</taxon>
        <taxon>Ascomycota</taxon>
        <taxon>Pezizomycotina</taxon>
        <taxon>Dothideomycetes</taxon>
        <taxon>Dothideomycetidae</taxon>
        <taxon>Capnodiales</taxon>
        <taxon>Capnodiaceae</taxon>
        <taxon>Polychaeton</taxon>
    </lineage>
</organism>
<feature type="compositionally biased region" description="Gly residues" evidence="8">
    <location>
        <begin position="120"/>
        <end position="129"/>
    </location>
</feature>
<keyword evidence="6" id="KW-0539">Nucleus</keyword>
<keyword evidence="3" id="KW-0677">Repeat</keyword>
<evidence type="ECO:0000256" key="3">
    <source>
        <dbReference type="ARBA" id="ARBA00022737"/>
    </source>
</evidence>
<dbReference type="GO" id="GO:0000785">
    <property type="term" value="C:chromatin"/>
    <property type="evidence" value="ECO:0007669"/>
    <property type="project" value="TreeGrafter"/>
</dbReference>
<dbReference type="GO" id="GO:0005634">
    <property type="term" value="C:nucleus"/>
    <property type="evidence" value="ECO:0007669"/>
    <property type="project" value="UniProtKB-SubCell"/>
</dbReference>
<dbReference type="GO" id="GO:0000978">
    <property type="term" value="F:RNA polymerase II cis-regulatory region sequence-specific DNA binding"/>
    <property type="evidence" value="ECO:0007669"/>
    <property type="project" value="InterPro"/>
</dbReference>
<dbReference type="GO" id="GO:0006351">
    <property type="term" value="P:DNA-templated transcription"/>
    <property type="evidence" value="ECO:0007669"/>
    <property type="project" value="InterPro"/>
</dbReference>
<feature type="region of interest" description="Disordered" evidence="8">
    <location>
        <begin position="960"/>
        <end position="993"/>
    </location>
</feature>